<proteinExistence type="predicted"/>
<organism evidence="3 4">
    <name type="scientific">Colletotrichum sojae</name>
    <dbReference type="NCBI Taxonomy" id="2175907"/>
    <lineage>
        <taxon>Eukaryota</taxon>
        <taxon>Fungi</taxon>
        <taxon>Dikarya</taxon>
        <taxon>Ascomycota</taxon>
        <taxon>Pezizomycotina</taxon>
        <taxon>Sordariomycetes</taxon>
        <taxon>Hypocreomycetidae</taxon>
        <taxon>Glomerellales</taxon>
        <taxon>Glomerellaceae</taxon>
        <taxon>Colletotrichum</taxon>
        <taxon>Colletotrichum orchidearum species complex</taxon>
    </lineage>
</organism>
<protein>
    <recommendedName>
        <fullName evidence="2">Killer toxin Kp4 domain-containing protein</fullName>
    </recommendedName>
</protein>
<feature type="chain" id="PRO_5034542170" description="Killer toxin Kp4 domain-containing protein" evidence="1">
    <location>
        <begin position="21"/>
        <end position="151"/>
    </location>
</feature>
<dbReference type="InterPro" id="IPR011329">
    <property type="entry name" value="Killer_tox_Kp4/SMK"/>
</dbReference>
<reference evidence="3 4" key="1">
    <citation type="journal article" date="2020" name="Phytopathology">
        <title>Genome Sequence Resources of Colletotrichum truncatum, C. plurivorum, C. musicola, and C. sojae: Four Species Pathogenic to Soybean (Glycine max).</title>
        <authorList>
            <person name="Rogerio F."/>
            <person name="Boufleur T.R."/>
            <person name="Ciampi-Guillardi M."/>
            <person name="Sukno S.A."/>
            <person name="Thon M.R."/>
            <person name="Massola Junior N.S."/>
            <person name="Baroncelli R."/>
        </authorList>
    </citation>
    <scope>NUCLEOTIDE SEQUENCE [LARGE SCALE GENOMIC DNA]</scope>
    <source>
        <strain evidence="3 4">LFN0009</strain>
    </source>
</reference>
<gene>
    <name evidence="3" type="ORF">CSOJ01_15948</name>
</gene>
<evidence type="ECO:0000313" key="3">
    <source>
        <dbReference type="EMBL" id="KAF6783008.1"/>
    </source>
</evidence>
<name>A0A8H6IKU0_9PEZI</name>
<sequence length="151" mass="15846">MSRYIALILAAAAVIDQAASLGINCRGSNLCGRASTKNAVKHITGYINGEISADRTYNNGEHIACITDGNSISTKGGFCAFLQNTKNGATGVEIEELALVLADRKDDVCGNCGSVPYTALKRLGNKNDPKDGILTFNFVSNTDNPCPTGLC</sequence>
<dbReference type="Pfam" id="PF09044">
    <property type="entry name" value="Kp4"/>
    <property type="match status" value="1"/>
</dbReference>
<dbReference type="Proteomes" id="UP000652219">
    <property type="component" value="Unassembled WGS sequence"/>
</dbReference>
<evidence type="ECO:0000256" key="1">
    <source>
        <dbReference type="SAM" id="SignalP"/>
    </source>
</evidence>
<feature type="domain" description="Killer toxin Kp4" evidence="2">
    <location>
        <begin position="9"/>
        <end position="139"/>
    </location>
</feature>
<dbReference type="AlphaFoldDB" id="A0A8H6IKU0"/>
<dbReference type="Gene3D" id="3.30.430.10">
    <property type="entry name" value="Killer Toxin P4, subunit A"/>
    <property type="match status" value="1"/>
</dbReference>
<dbReference type="InterPro" id="IPR015131">
    <property type="entry name" value="Killer_tox_Kp4"/>
</dbReference>
<feature type="signal peptide" evidence="1">
    <location>
        <begin position="1"/>
        <end position="20"/>
    </location>
</feature>
<dbReference type="SUPFAM" id="SSF55221">
    <property type="entry name" value="Yeast killer toxins"/>
    <property type="match status" value="1"/>
</dbReference>
<comment type="caution">
    <text evidence="3">The sequence shown here is derived from an EMBL/GenBank/DDBJ whole genome shotgun (WGS) entry which is preliminary data.</text>
</comment>
<dbReference type="GO" id="GO:0005576">
    <property type="term" value="C:extracellular region"/>
    <property type="evidence" value="ECO:0007669"/>
    <property type="project" value="InterPro"/>
</dbReference>
<dbReference type="EMBL" id="WIGN01000854">
    <property type="protein sequence ID" value="KAF6783008.1"/>
    <property type="molecule type" value="Genomic_DNA"/>
</dbReference>
<keyword evidence="4" id="KW-1185">Reference proteome</keyword>
<keyword evidence="1" id="KW-0732">Signal</keyword>
<evidence type="ECO:0000313" key="4">
    <source>
        <dbReference type="Proteomes" id="UP000652219"/>
    </source>
</evidence>
<evidence type="ECO:0000259" key="2">
    <source>
        <dbReference type="Pfam" id="PF09044"/>
    </source>
</evidence>
<accession>A0A8H6IKU0</accession>